<dbReference type="AlphaFoldDB" id="A0A815BU99"/>
<reference evidence="1" key="1">
    <citation type="submission" date="2021-02" db="EMBL/GenBank/DDBJ databases">
        <authorList>
            <person name="Nowell W R."/>
        </authorList>
    </citation>
    <scope>NUCLEOTIDE SEQUENCE</scope>
</reference>
<accession>A0A815BU99</accession>
<comment type="caution">
    <text evidence="1">The sequence shown here is derived from an EMBL/GenBank/DDBJ whole genome shotgun (WGS) entry which is preliminary data.</text>
</comment>
<dbReference type="Proteomes" id="UP000663852">
    <property type="component" value="Unassembled WGS sequence"/>
</dbReference>
<proteinExistence type="predicted"/>
<evidence type="ECO:0000313" key="1">
    <source>
        <dbReference type="EMBL" id="CAF1274716.1"/>
    </source>
</evidence>
<organism evidence="1 2">
    <name type="scientific">Adineta ricciae</name>
    <name type="common">Rotifer</name>
    <dbReference type="NCBI Taxonomy" id="249248"/>
    <lineage>
        <taxon>Eukaryota</taxon>
        <taxon>Metazoa</taxon>
        <taxon>Spiralia</taxon>
        <taxon>Gnathifera</taxon>
        <taxon>Rotifera</taxon>
        <taxon>Eurotatoria</taxon>
        <taxon>Bdelloidea</taxon>
        <taxon>Adinetida</taxon>
        <taxon>Adinetidae</taxon>
        <taxon>Adineta</taxon>
    </lineage>
</organism>
<dbReference type="EMBL" id="CAJNOJ010000196">
    <property type="protein sequence ID" value="CAF1274716.1"/>
    <property type="molecule type" value="Genomic_DNA"/>
</dbReference>
<name>A0A815BU99_ADIRI</name>
<sequence>MKLFRHFLHSNKKKLSTKTLQSSQPFSNSCSDQTFHLINKHTKCTCHYFNFNENSFVNHPSHRLSRNLISSIEYSPDGQHIFSISDFCLWHDVRSTLLELVDRVVTINETNHAFLCQTTHSVGIQTSVDFNSRRNAKIQTNTIMLCPVQRLK</sequence>
<gene>
    <name evidence="1" type="ORF">EDS130_LOCUS29214</name>
</gene>
<dbReference type="OrthoDB" id="10001473at2759"/>
<evidence type="ECO:0000313" key="2">
    <source>
        <dbReference type="Proteomes" id="UP000663852"/>
    </source>
</evidence>
<protein>
    <submittedName>
        <fullName evidence="1">Uncharacterized protein</fullName>
    </submittedName>
</protein>